<evidence type="ECO:0000256" key="1">
    <source>
        <dbReference type="ARBA" id="ARBA00009108"/>
    </source>
</evidence>
<name>A0A2M9CQM9_9CELL</name>
<organism evidence="4 5">
    <name type="scientific">Sediminihabitans luteus</name>
    <dbReference type="NCBI Taxonomy" id="1138585"/>
    <lineage>
        <taxon>Bacteria</taxon>
        <taxon>Bacillati</taxon>
        <taxon>Actinomycetota</taxon>
        <taxon>Actinomycetes</taxon>
        <taxon>Micrococcales</taxon>
        <taxon>Cellulomonadaceae</taxon>
        <taxon>Sediminihabitans</taxon>
    </lineage>
</organism>
<dbReference type="InterPro" id="IPR010273">
    <property type="entry name" value="DUF881"/>
</dbReference>
<evidence type="ECO:0000313" key="5">
    <source>
        <dbReference type="Proteomes" id="UP000231693"/>
    </source>
</evidence>
<keyword evidence="5" id="KW-1185">Reference proteome</keyword>
<dbReference type="Gene3D" id="3.30.70.1880">
    <property type="entry name" value="Protein of unknown function DUF881"/>
    <property type="match status" value="1"/>
</dbReference>
<dbReference type="Proteomes" id="UP000231693">
    <property type="component" value="Unassembled WGS sequence"/>
</dbReference>
<feature type="region of interest" description="Disordered" evidence="3">
    <location>
        <begin position="281"/>
        <end position="307"/>
    </location>
</feature>
<dbReference type="PANTHER" id="PTHR37313">
    <property type="entry name" value="UPF0749 PROTEIN RV1825"/>
    <property type="match status" value="1"/>
</dbReference>
<comment type="similarity">
    <text evidence="1">Belongs to the UPF0749 family.</text>
</comment>
<reference evidence="4 5" key="1">
    <citation type="submission" date="2017-11" db="EMBL/GenBank/DDBJ databases">
        <title>Genomic Encyclopedia of Archaeal and Bacterial Type Strains, Phase II (KMG-II): From Individual Species to Whole Genera.</title>
        <authorList>
            <person name="Goeker M."/>
        </authorList>
    </citation>
    <scope>NUCLEOTIDE SEQUENCE [LARGE SCALE GENOMIC DNA]</scope>
    <source>
        <strain evidence="4 5">DSM 25478</strain>
    </source>
</reference>
<feature type="coiled-coil region" evidence="2">
    <location>
        <begin position="94"/>
        <end position="121"/>
    </location>
</feature>
<evidence type="ECO:0000313" key="4">
    <source>
        <dbReference type="EMBL" id="PJJ74233.1"/>
    </source>
</evidence>
<dbReference type="Pfam" id="PF05949">
    <property type="entry name" value="DUF881"/>
    <property type="match status" value="1"/>
</dbReference>
<comment type="caution">
    <text evidence="4">The sequence shown here is derived from an EMBL/GenBank/DDBJ whole genome shotgun (WGS) entry which is preliminary data.</text>
</comment>
<accession>A0A2M9CQM9</accession>
<dbReference type="AlphaFoldDB" id="A0A2M9CQM9"/>
<proteinExistence type="inferred from homology"/>
<dbReference type="OrthoDB" id="3218134at2"/>
<dbReference type="RefSeq" id="WP_100422864.1">
    <property type="nucleotide sequence ID" value="NZ_BOOX01000006.1"/>
</dbReference>
<dbReference type="EMBL" id="PGFE01000002">
    <property type="protein sequence ID" value="PJJ74233.1"/>
    <property type="molecule type" value="Genomic_DNA"/>
</dbReference>
<keyword evidence="2" id="KW-0175">Coiled coil</keyword>
<protein>
    <submittedName>
        <fullName evidence="4">Uncharacterized protein YlxW (UPF0749 family)</fullName>
    </submittedName>
</protein>
<dbReference type="PANTHER" id="PTHR37313:SF1">
    <property type="entry name" value="UPF0749 PROTEIN RV1823"/>
    <property type="match status" value="1"/>
</dbReference>
<dbReference type="GO" id="GO:0005886">
    <property type="term" value="C:plasma membrane"/>
    <property type="evidence" value="ECO:0007669"/>
    <property type="project" value="TreeGrafter"/>
</dbReference>
<evidence type="ECO:0000256" key="2">
    <source>
        <dbReference type="SAM" id="Coils"/>
    </source>
</evidence>
<gene>
    <name evidence="4" type="ORF">CLV28_1727</name>
</gene>
<evidence type="ECO:0000256" key="3">
    <source>
        <dbReference type="SAM" id="MobiDB-lite"/>
    </source>
</evidence>
<sequence>MTPHPPPSAPARERRPDESMTLLVETMERPLDPGYAQAARERAAGTRGPRRAVTSVWVALLAVVLGFGTAVAARALNAPEPSALAARTLLEDEIASRQAEADALTARVDALDDEVDALGAQALSEEEPALLASLEADGVLSGSVAVSGPGLVVTLRDASGFDDAQMSSDSRVQDDDLQIVVNSLWASGAEAVAVNGRRLTALSAIRTAGDAILVDLQPLSSPYRVVAIGDPGSLKADFTRSVAGGYLVTLTNYGIQSSVVGQSSLEVPADASLRLYHAVPVDSPTAAPEESSTTPSARNDEEQGSGR</sequence>